<keyword evidence="1" id="KW-0472">Membrane</keyword>
<keyword evidence="1" id="KW-0812">Transmembrane</keyword>
<evidence type="ECO:0000256" key="1">
    <source>
        <dbReference type="SAM" id="Phobius"/>
    </source>
</evidence>
<evidence type="ECO:0000313" key="3">
    <source>
        <dbReference type="Proteomes" id="UP000609849"/>
    </source>
</evidence>
<proteinExistence type="predicted"/>
<feature type="transmembrane region" description="Helical" evidence="1">
    <location>
        <begin position="6"/>
        <end position="28"/>
    </location>
</feature>
<evidence type="ECO:0000313" key="2">
    <source>
        <dbReference type="EMBL" id="MBC5996425.1"/>
    </source>
</evidence>
<accession>A0ABR7JNI7</accession>
<organism evidence="2 3">
    <name type="scientific">Romboutsia faecis</name>
    <dbReference type="NCBI Taxonomy" id="2764597"/>
    <lineage>
        <taxon>Bacteria</taxon>
        <taxon>Bacillati</taxon>
        <taxon>Bacillota</taxon>
        <taxon>Clostridia</taxon>
        <taxon>Peptostreptococcales</taxon>
        <taxon>Peptostreptococcaceae</taxon>
        <taxon>Romboutsia</taxon>
    </lineage>
</organism>
<name>A0ABR7JNI7_9FIRM</name>
<gene>
    <name evidence="2" type="ORF">H8923_06590</name>
</gene>
<comment type="caution">
    <text evidence="2">The sequence shown here is derived from an EMBL/GenBank/DDBJ whole genome shotgun (WGS) entry which is preliminary data.</text>
</comment>
<keyword evidence="1" id="KW-1133">Transmembrane helix</keyword>
<keyword evidence="3" id="KW-1185">Reference proteome</keyword>
<reference evidence="2 3" key="1">
    <citation type="submission" date="2020-08" db="EMBL/GenBank/DDBJ databases">
        <authorList>
            <person name="Liu C."/>
            <person name="Sun Q."/>
        </authorList>
    </citation>
    <scope>NUCLEOTIDE SEQUENCE [LARGE SCALE GENOMIC DNA]</scope>
    <source>
        <strain evidence="2 3">NSJ-18</strain>
    </source>
</reference>
<dbReference type="EMBL" id="JACRWE010000003">
    <property type="protein sequence ID" value="MBC5996425.1"/>
    <property type="molecule type" value="Genomic_DNA"/>
</dbReference>
<protein>
    <submittedName>
        <fullName evidence="2">Uncharacterized protein</fullName>
    </submittedName>
</protein>
<dbReference type="RefSeq" id="WP_187127878.1">
    <property type="nucleotide sequence ID" value="NZ_JACRWE010000003.1"/>
</dbReference>
<sequence length="109" mass="11925">MIKIEGLGASIIATLLSALIFSFLLHTLNSRVWGVFIPMQRDLGNLSNTNRRILSFAGYVLAILITTFLRVSLGISGVVSGLLLGFLGALIDTCFRDNIIENITKENKE</sequence>
<dbReference type="Proteomes" id="UP000609849">
    <property type="component" value="Unassembled WGS sequence"/>
</dbReference>
<feature type="transmembrane region" description="Helical" evidence="1">
    <location>
        <begin position="75"/>
        <end position="95"/>
    </location>
</feature>